<dbReference type="EC" id="6.3.1.2" evidence="8"/>
<accession>A0ABU2HUD5</accession>
<dbReference type="Gene3D" id="3.30.590.10">
    <property type="entry name" value="Glutamine synthetase/guanido kinase, catalytic domain"/>
    <property type="match status" value="1"/>
</dbReference>
<dbReference type="SMART" id="SM01230">
    <property type="entry name" value="Gln-synt_C"/>
    <property type="match status" value="1"/>
</dbReference>
<dbReference type="InterPro" id="IPR036651">
    <property type="entry name" value="Gln_synt_N_sf"/>
</dbReference>
<evidence type="ECO:0000259" key="9">
    <source>
        <dbReference type="PROSITE" id="PS51986"/>
    </source>
</evidence>
<evidence type="ECO:0000313" key="12">
    <source>
        <dbReference type="Proteomes" id="UP001269144"/>
    </source>
</evidence>
<evidence type="ECO:0000256" key="2">
    <source>
        <dbReference type="ARBA" id="ARBA00003117"/>
    </source>
</evidence>
<comment type="catalytic activity">
    <reaction evidence="8">
        <text>L-glutamate + NH4(+) + ATP = L-glutamine + ADP + phosphate + H(+)</text>
        <dbReference type="Rhea" id="RHEA:16169"/>
        <dbReference type="ChEBI" id="CHEBI:15378"/>
        <dbReference type="ChEBI" id="CHEBI:28938"/>
        <dbReference type="ChEBI" id="CHEBI:29985"/>
        <dbReference type="ChEBI" id="CHEBI:30616"/>
        <dbReference type="ChEBI" id="CHEBI:43474"/>
        <dbReference type="ChEBI" id="CHEBI:58359"/>
        <dbReference type="ChEBI" id="CHEBI:456216"/>
        <dbReference type="EC" id="6.3.1.2"/>
    </reaction>
</comment>
<keyword evidence="8 11" id="KW-0436">Ligase</keyword>
<evidence type="ECO:0000256" key="7">
    <source>
        <dbReference type="RuleBase" id="RU000384"/>
    </source>
</evidence>
<comment type="function">
    <text evidence="2">Catalyzes the ATP-dependent biosynthesis of glutamine from glutamate and ammonia.</text>
</comment>
<gene>
    <name evidence="11" type="primary">glnA</name>
    <name evidence="11" type="ORF">RGQ15_13880</name>
</gene>
<dbReference type="RefSeq" id="WP_311160911.1">
    <property type="nucleotide sequence ID" value="NZ_JAVQLW010000001.1"/>
</dbReference>
<dbReference type="PROSITE" id="PS51986">
    <property type="entry name" value="GS_BETA_GRASP"/>
    <property type="match status" value="1"/>
</dbReference>
<protein>
    <recommendedName>
        <fullName evidence="8">Glutamine synthetase</fullName>
        <ecNumber evidence="8">6.3.1.2</ecNumber>
    </recommendedName>
</protein>
<comment type="caution">
    <text evidence="11">The sequence shown here is derived from an EMBL/GenBank/DDBJ whole genome shotgun (WGS) entry which is preliminary data.</text>
</comment>
<dbReference type="InterPro" id="IPR004809">
    <property type="entry name" value="Gln_synth_I"/>
</dbReference>
<dbReference type="PROSITE" id="PS00181">
    <property type="entry name" value="GLNA_ATP"/>
    <property type="match status" value="1"/>
</dbReference>
<evidence type="ECO:0000256" key="8">
    <source>
        <dbReference type="RuleBase" id="RU004356"/>
    </source>
</evidence>
<sequence length="468" mass="52122">MKVKDVLDLMKEEDVEYVDVRFTDPKGKLQHVTLVADLVDEDFFEEGFMFDGSSIAGWKSIDQSDMKLIPDASSAYIDPFYAEKTLCVHCNVVEPDTGEAYSRDPRGTALKAEAYLKSSGIGDVSYFGPEAEFFLFDDVKYSITPQKVAFEIDAVDAAWNTDTAYEDGNLAHRAAHKGGYFPVNPVDAAQDIRGEMLSTMKRMGIKVDKHHHEVATAQHELGMIFGGLTEQADNIQKYKYVIHNVAAAYGKSATFMPKPMKGDNGSGMHVNMSIWKDGKPLFAGDKYADLSQEALWFIGGILKHAKALNALTNPSTNSYKRLIPGFEAPVLRAYSARNRSGCVRIPWTESPKAKRVEARFPDPAANPYLAFAALLMAGLDGIKNKIDPGPASDKDLYDLPPEELAEIPTVCGSLREALEELEKDMDFLLAGDVFTRDQLEGYIKLKWEEVYAYEHTPHPIEYAMYYSV</sequence>
<keyword evidence="8" id="KW-0547">Nucleotide-binding</keyword>
<dbReference type="SUPFAM" id="SSF55931">
    <property type="entry name" value="Glutamine synthetase/guanido kinase"/>
    <property type="match status" value="1"/>
</dbReference>
<dbReference type="PANTHER" id="PTHR43407:SF2">
    <property type="entry name" value="GLUTAMINE SYNTHETASE"/>
    <property type="match status" value="1"/>
</dbReference>
<evidence type="ECO:0000256" key="1">
    <source>
        <dbReference type="ARBA" id="ARBA00001946"/>
    </source>
</evidence>
<dbReference type="NCBIfam" id="TIGR00653">
    <property type="entry name" value="GlnA"/>
    <property type="match status" value="1"/>
</dbReference>
<organism evidence="11 12">
    <name type="scientific">Paracoccus aurantius</name>
    <dbReference type="NCBI Taxonomy" id="3073814"/>
    <lineage>
        <taxon>Bacteria</taxon>
        <taxon>Pseudomonadati</taxon>
        <taxon>Pseudomonadota</taxon>
        <taxon>Alphaproteobacteria</taxon>
        <taxon>Rhodobacterales</taxon>
        <taxon>Paracoccaceae</taxon>
        <taxon>Paracoccus</taxon>
    </lineage>
</organism>
<dbReference type="InterPro" id="IPR014746">
    <property type="entry name" value="Gln_synth/guanido_kin_cat_dom"/>
</dbReference>
<evidence type="ECO:0000259" key="10">
    <source>
        <dbReference type="PROSITE" id="PS51987"/>
    </source>
</evidence>
<dbReference type="EMBL" id="JAVQLW010000001">
    <property type="protein sequence ID" value="MDS9468651.1"/>
    <property type="molecule type" value="Genomic_DNA"/>
</dbReference>
<evidence type="ECO:0000256" key="6">
    <source>
        <dbReference type="PROSITE-ProRule" id="PRU01330"/>
    </source>
</evidence>
<evidence type="ECO:0000256" key="3">
    <source>
        <dbReference type="ARBA" id="ARBA00009897"/>
    </source>
</evidence>
<dbReference type="InterPro" id="IPR008146">
    <property type="entry name" value="Gln_synth_cat_dom"/>
</dbReference>
<proteinExistence type="inferred from homology"/>
<dbReference type="PROSITE" id="PS51987">
    <property type="entry name" value="GS_CATALYTIC"/>
    <property type="match status" value="1"/>
</dbReference>
<comment type="similarity">
    <text evidence="3 6 7">Belongs to the glutamine synthetase family.</text>
</comment>
<comment type="subunit">
    <text evidence="4">Oligomer of 12 subunits arranged in the form of two hexameric ring.</text>
</comment>
<dbReference type="Pfam" id="PF00120">
    <property type="entry name" value="Gln-synt_C"/>
    <property type="match status" value="1"/>
</dbReference>
<evidence type="ECO:0000256" key="4">
    <source>
        <dbReference type="ARBA" id="ARBA00011258"/>
    </source>
</evidence>
<evidence type="ECO:0000313" key="11">
    <source>
        <dbReference type="EMBL" id="MDS9468651.1"/>
    </source>
</evidence>
<name>A0ABU2HUD5_9RHOB</name>
<reference evidence="12" key="1">
    <citation type="submission" date="2023-07" db="EMBL/GenBank/DDBJ databases">
        <title>Paracoccus sp. MBLB3053 whole genome sequence.</title>
        <authorList>
            <person name="Hwang C.Y."/>
            <person name="Cho E.-S."/>
            <person name="Seo M.-J."/>
        </authorList>
    </citation>
    <scope>NUCLEOTIDE SEQUENCE [LARGE SCALE GENOMIC DNA]</scope>
    <source>
        <strain evidence="12">MBLB3053</strain>
    </source>
</reference>
<keyword evidence="12" id="KW-1185">Reference proteome</keyword>
<comment type="cofactor">
    <cofactor evidence="1">
        <name>Mg(2+)</name>
        <dbReference type="ChEBI" id="CHEBI:18420"/>
    </cofactor>
</comment>
<feature type="domain" description="GS catalytic" evidence="10">
    <location>
        <begin position="105"/>
        <end position="468"/>
    </location>
</feature>
<dbReference type="Pfam" id="PF03951">
    <property type="entry name" value="Gln-synt_N"/>
    <property type="match status" value="1"/>
</dbReference>
<dbReference type="SUPFAM" id="SSF54368">
    <property type="entry name" value="Glutamine synthetase, N-terminal domain"/>
    <property type="match status" value="1"/>
</dbReference>
<dbReference type="InterPro" id="IPR008147">
    <property type="entry name" value="Gln_synt_N"/>
</dbReference>
<dbReference type="PANTHER" id="PTHR43407">
    <property type="entry name" value="GLUTAMINE SYNTHETASE"/>
    <property type="match status" value="1"/>
</dbReference>
<dbReference type="InterPro" id="IPR027302">
    <property type="entry name" value="Gln_synth_N_conserv_site"/>
</dbReference>
<dbReference type="Proteomes" id="UP001269144">
    <property type="component" value="Unassembled WGS sequence"/>
</dbReference>
<dbReference type="PROSITE" id="PS00180">
    <property type="entry name" value="GLNA_1"/>
    <property type="match status" value="1"/>
</dbReference>
<keyword evidence="8" id="KW-0067">ATP-binding</keyword>
<dbReference type="GO" id="GO:0004356">
    <property type="term" value="F:glutamine synthetase activity"/>
    <property type="evidence" value="ECO:0007669"/>
    <property type="project" value="UniProtKB-EC"/>
</dbReference>
<keyword evidence="5" id="KW-0535">Nitrogen fixation</keyword>
<feature type="domain" description="GS beta-grasp" evidence="9">
    <location>
        <begin position="13"/>
        <end position="97"/>
    </location>
</feature>
<evidence type="ECO:0000256" key="5">
    <source>
        <dbReference type="ARBA" id="ARBA00023231"/>
    </source>
</evidence>
<dbReference type="InterPro" id="IPR027303">
    <property type="entry name" value="Gln_synth_gly_rich_site"/>
</dbReference>
<dbReference type="Gene3D" id="3.10.20.70">
    <property type="entry name" value="Glutamine synthetase, N-terminal domain"/>
    <property type="match status" value="1"/>
</dbReference>